<evidence type="ECO:0000256" key="3">
    <source>
        <dbReference type="ARBA" id="ARBA00022692"/>
    </source>
</evidence>
<evidence type="ECO:0000256" key="1">
    <source>
        <dbReference type="ARBA" id="ARBA00004651"/>
    </source>
</evidence>
<keyword evidence="8" id="KW-1185">Reference proteome</keyword>
<dbReference type="EMBL" id="SNYQ01000004">
    <property type="protein sequence ID" value="TDQ57624.1"/>
    <property type="molecule type" value="Genomic_DNA"/>
</dbReference>
<gene>
    <name evidence="7" type="ORF">EDC45_1271</name>
</gene>
<proteinExistence type="predicted"/>
<comment type="caution">
    <text evidence="7">The sequence shown here is derived from an EMBL/GenBank/DDBJ whole genome shotgun (WGS) entry which is preliminary data.</text>
</comment>
<evidence type="ECO:0000256" key="5">
    <source>
        <dbReference type="ARBA" id="ARBA00023136"/>
    </source>
</evidence>
<feature type="transmembrane region" description="Helical" evidence="6">
    <location>
        <begin position="108"/>
        <end position="130"/>
    </location>
</feature>
<dbReference type="GO" id="GO:0005886">
    <property type="term" value="C:plasma membrane"/>
    <property type="evidence" value="ECO:0007669"/>
    <property type="project" value="UniProtKB-SubCell"/>
</dbReference>
<dbReference type="OrthoDB" id="9814990at2"/>
<accession>A0A4R6V8E3</accession>
<reference evidence="7 8" key="1">
    <citation type="submission" date="2019-03" db="EMBL/GenBank/DDBJ databases">
        <title>Genomic Encyclopedia of Type Strains, Phase IV (KMG-IV): sequencing the most valuable type-strain genomes for metagenomic binning, comparative biology and taxonomic classification.</title>
        <authorList>
            <person name="Goeker M."/>
        </authorList>
    </citation>
    <scope>NUCLEOTIDE SEQUENCE [LARGE SCALE GENOMIC DNA]</scope>
    <source>
        <strain evidence="7 8">DSM 28403</strain>
    </source>
</reference>
<dbReference type="PANTHER" id="PTHR30086">
    <property type="entry name" value="ARGININE EXPORTER PROTEIN ARGO"/>
    <property type="match status" value="1"/>
</dbReference>
<dbReference type="Proteomes" id="UP000295657">
    <property type="component" value="Unassembled WGS sequence"/>
</dbReference>
<name>A0A4R6V8E3_9PAST</name>
<protein>
    <submittedName>
        <fullName evidence="7">Threonine/homoserine/homoserine lactone efflux protein</fullName>
    </submittedName>
</protein>
<sequence length="202" mass="21487">MAHEYLLSFWILSLSLAISPGQDWAYLISASIKRATLPALGGILVGYLAITLLLASGLGVSVAAHPGILTAMTYAGAGYLIWLGIQSLRHPATIDLNKALNVSSRRKWFYKGTLVSGLNVKGLLLLMAVLPQFTSPSFSWSLPMQILVLGLIFIANCALFYSFFGFGTGALLASRPAYAKGVSRFSGIAMLVVAGALLLSTF</sequence>
<keyword evidence="5 6" id="KW-0472">Membrane</keyword>
<keyword evidence="4 6" id="KW-1133">Transmembrane helix</keyword>
<dbReference type="AlphaFoldDB" id="A0A4R6V8E3"/>
<feature type="transmembrane region" description="Helical" evidence="6">
    <location>
        <begin position="184"/>
        <end position="201"/>
    </location>
</feature>
<evidence type="ECO:0000256" key="2">
    <source>
        <dbReference type="ARBA" id="ARBA00022475"/>
    </source>
</evidence>
<keyword evidence="2" id="KW-1003">Cell membrane</keyword>
<feature type="transmembrane region" description="Helical" evidence="6">
    <location>
        <begin position="142"/>
        <end position="164"/>
    </location>
</feature>
<evidence type="ECO:0000256" key="6">
    <source>
        <dbReference type="SAM" id="Phobius"/>
    </source>
</evidence>
<dbReference type="Pfam" id="PF01810">
    <property type="entry name" value="LysE"/>
    <property type="match status" value="1"/>
</dbReference>
<organism evidence="7 8">
    <name type="scientific">Mesocricetibacter intestinalis</name>
    <dbReference type="NCBI Taxonomy" id="1521930"/>
    <lineage>
        <taxon>Bacteria</taxon>
        <taxon>Pseudomonadati</taxon>
        <taxon>Pseudomonadota</taxon>
        <taxon>Gammaproteobacteria</taxon>
        <taxon>Pasteurellales</taxon>
        <taxon>Pasteurellaceae</taxon>
        <taxon>Mesocricetibacter</taxon>
    </lineage>
</organism>
<evidence type="ECO:0000313" key="8">
    <source>
        <dbReference type="Proteomes" id="UP000295657"/>
    </source>
</evidence>
<feature type="transmembrane region" description="Helical" evidence="6">
    <location>
        <begin position="67"/>
        <end position="88"/>
    </location>
</feature>
<keyword evidence="3 6" id="KW-0812">Transmembrane</keyword>
<dbReference type="RefSeq" id="WP_133544617.1">
    <property type="nucleotide sequence ID" value="NZ_SNYQ01000004.1"/>
</dbReference>
<dbReference type="PANTHER" id="PTHR30086:SF20">
    <property type="entry name" value="ARGININE EXPORTER PROTEIN ARGO-RELATED"/>
    <property type="match status" value="1"/>
</dbReference>
<comment type="subcellular location">
    <subcellularLocation>
        <location evidence="1">Cell membrane</location>
        <topology evidence="1">Multi-pass membrane protein</topology>
    </subcellularLocation>
</comment>
<feature type="transmembrane region" description="Helical" evidence="6">
    <location>
        <begin position="35"/>
        <end position="55"/>
    </location>
</feature>
<dbReference type="InterPro" id="IPR001123">
    <property type="entry name" value="LeuE-type"/>
</dbReference>
<dbReference type="GO" id="GO:0015171">
    <property type="term" value="F:amino acid transmembrane transporter activity"/>
    <property type="evidence" value="ECO:0007669"/>
    <property type="project" value="TreeGrafter"/>
</dbReference>
<evidence type="ECO:0000313" key="7">
    <source>
        <dbReference type="EMBL" id="TDQ57624.1"/>
    </source>
</evidence>
<evidence type="ECO:0000256" key="4">
    <source>
        <dbReference type="ARBA" id="ARBA00022989"/>
    </source>
</evidence>